<evidence type="ECO:0000256" key="1">
    <source>
        <dbReference type="ARBA" id="ARBA00022670"/>
    </source>
</evidence>
<dbReference type="Gene3D" id="3.40.630.10">
    <property type="entry name" value="Zn peptidases"/>
    <property type="match status" value="1"/>
</dbReference>
<dbReference type="Pfam" id="PF07687">
    <property type="entry name" value="M20_dimer"/>
    <property type="match status" value="1"/>
</dbReference>
<dbReference type="NCBIfam" id="NF006579">
    <property type="entry name" value="PRK09104.1"/>
    <property type="match status" value="1"/>
</dbReference>
<dbReference type="PANTHER" id="PTHR43270:SF12">
    <property type="entry name" value="SUCCINYL-DIAMINOPIMELATE DESUCCINYLASE"/>
    <property type="match status" value="1"/>
</dbReference>
<dbReference type="GO" id="GO:0046872">
    <property type="term" value="F:metal ion binding"/>
    <property type="evidence" value="ECO:0007669"/>
    <property type="project" value="UniProtKB-KW"/>
</dbReference>
<evidence type="ECO:0000256" key="2">
    <source>
        <dbReference type="ARBA" id="ARBA00022723"/>
    </source>
</evidence>
<dbReference type="InterPro" id="IPR002933">
    <property type="entry name" value="Peptidase_M20"/>
</dbReference>
<dbReference type="AlphaFoldDB" id="A0A2T5HW77"/>
<protein>
    <submittedName>
        <fullName evidence="5">Acetylornithine deacetylase/succinyl-diaminopimelate desuccinylase-like protein</fullName>
    </submittedName>
</protein>
<dbReference type="OrthoDB" id="9761532at2"/>
<keyword evidence="3" id="KW-0378">Hydrolase</keyword>
<reference evidence="5 6" key="1">
    <citation type="submission" date="2018-04" db="EMBL/GenBank/DDBJ databases">
        <title>Genomic Encyclopedia of Archaeal and Bacterial Type Strains, Phase II (KMG-II): from individual species to whole genera.</title>
        <authorList>
            <person name="Goeker M."/>
        </authorList>
    </citation>
    <scope>NUCLEOTIDE SEQUENCE [LARGE SCALE GENOMIC DNA]</scope>
    <source>
        <strain evidence="5 6">DSM 100434</strain>
    </source>
</reference>
<dbReference type="Gene3D" id="3.30.70.360">
    <property type="match status" value="1"/>
</dbReference>
<dbReference type="GO" id="GO:0008233">
    <property type="term" value="F:peptidase activity"/>
    <property type="evidence" value="ECO:0007669"/>
    <property type="project" value="UniProtKB-KW"/>
</dbReference>
<dbReference type="InterPro" id="IPR011650">
    <property type="entry name" value="Peptidase_M20_dimer"/>
</dbReference>
<keyword evidence="1" id="KW-0645">Protease</keyword>
<dbReference type="Proteomes" id="UP000244077">
    <property type="component" value="Unassembled WGS sequence"/>
</dbReference>
<accession>A0A2T5HW77</accession>
<keyword evidence="6" id="KW-1185">Reference proteome</keyword>
<evidence type="ECO:0000259" key="4">
    <source>
        <dbReference type="Pfam" id="PF07687"/>
    </source>
</evidence>
<dbReference type="RefSeq" id="WP_107814726.1">
    <property type="nucleotide sequence ID" value="NZ_QAOH01000001.1"/>
</dbReference>
<proteinExistence type="predicted"/>
<evidence type="ECO:0000256" key="3">
    <source>
        <dbReference type="ARBA" id="ARBA00022801"/>
    </source>
</evidence>
<evidence type="ECO:0000313" key="6">
    <source>
        <dbReference type="Proteomes" id="UP000244077"/>
    </source>
</evidence>
<feature type="domain" description="Peptidase M20 dimerisation" evidence="4">
    <location>
        <begin position="205"/>
        <end position="362"/>
    </location>
</feature>
<gene>
    <name evidence="5" type="ORF">C8N42_101259</name>
</gene>
<dbReference type="SUPFAM" id="SSF53187">
    <property type="entry name" value="Zn-dependent exopeptidases"/>
    <property type="match status" value="1"/>
</dbReference>
<dbReference type="EMBL" id="QAOH01000001">
    <property type="protein sequence ID" value="PTQ75718.1"/>
    <property type="molecule type" value="Genomic_DNA"/>
</dbReference>
<organism evidence="5 6">
    <name type="scientific">Celeribacter persicus</name>
    <dbReference type="NCBI Taxonomy" id="1651082"/>
    <lineage>
        <taxon>Bacteria</taxon>
        <taxon>Pseudomonadati</taxon>
        <taxon>Pseudomonadota</taxon>
        <taxon>Alphaproteobacteria</taxon>
        <taxon>Rhodobacterales</taxon>
        <taxon>Roseobacteraceae</taxon>
        <taxon>Celeribacter</taxon>
    </lineage>
</organism>
<comment type="caution">
    <text evidence="5">The sequence shown here is derived from an EMBL/GenBank/DDBJ whole genome shotgun (WGS) entry which is preliminary data.</text>
</comment>
<dbReference type="InterPro" id="IPR051458">
    <property type="entry name" value="Cyt/Met_Dipeptidase"/>
</dbReference>
<name>A0A2T5HW77_9RHOB</name>
<dbReference type="PANTHER" id="PTHR43270">
    <property type="entry name" value="BETA-ALA-HIS DIPEPTIDASE"/>
    <property type="match status" value="1"/>
</dbReference>
<sequence>MTEIASILAQADDNVAAGLNRLMQVMRIPSISTDPAYAPDCHRAAQWCLETLRELGFDARLCETEGQPIVLGHDLSAGSDSGPHVLFYGHYDVQPAEPLDLWTHPPFEPCVIEAPDGRVQISGRGASDDKGQFMTFLEACRAWRDAAGSLPLRISILLEGEEEIGGPSMLPFLEAHKAELGADLALICDTEMWNRTTPAITTMLRGYLGEEFTLIAANRDLHSGAYGGPARNPIHVISDLLAKLRDESGCILIPGFYDGVTEPSPATLASWDALRQPDAEVLAAVGLSCPAGEVGFTAQEQIWIRPTCEVNGIWGGYTGVGAKTVIPSQASAKLSFRLVPGQDPHVIRAAFRDYLTTLMPEDCRIEFTGYDTSRAIEMPIDSDALTRCRQALEDEWETPAVLMPDGTSIPIGGDFKSVLGIDTLFVGFALADDNIHSPNEKYDLTSFHKGIRSWVRILAALRA</sequence>
<dbReference type="Pfam" id="PF01546">
    <property type="entry name" value="Peptidase_M20"/>
    <property type="match status" value="1"/>
</dbReference>
<evidence type="ECO:0000313" key="5">
    <source>
        <dbReference type="EMBL" id="PTQ75718.1"/>
    </source>
</evidence>
<keyword evidence="2" id="KW-0479">Metal-binding</keyword>
<dbReference type="GO" id="GO:0006508">
    <property type="term" value="P:proteolysis"/>
    <property type="evidence" value="ECO:0007669"/>
    <property type="project" value="UniProtKB-KW"/>
</dbReference>